<evidence type="ECO:0000259" key="2">
    <source>
        <dbReference type="PROSITE" id="PS50234"/>
    </source>
</evidence>
<proteinExistence type="predicted"/>
<dbReference type="SMART" id="SM00327">
    <property type="entry name" value="VWA"/>
    <property type="match status" value="1"/>
</dbReference>
<dbReference type="PANTHER" id="PTHR10579:SF43">
    <property type="entry name" value="ZINC FINGER (C3HC4-TYPE RING FINGER) FAMILY PROTEIN"/>
    <property type="match status" value="1"/>
</dbReference>
<feature type="compositionally biased region" description="Basic and acidic residues" evidence="1">
    <location>
        <begin position="429"/>
        <end position="441"/>
    </location>
</feature>
<name>A0A5N0T9D7_9GAMM</name>
<organism evidence="3 4">
    <name type="scientific">Marinihelvus fidelis</name>
    <dbReference type="NCBI Taxonomy" id="2613842"/>
    <lineage>
        <taxon>Bacteria</taxon>
        <taxon>Pseudomonadati</taxon>
        <taxon>Pseudomonadota</taxon>
        <taxon>Gammaproteobacteria</taxon>
        <taxon>Chromatiales</taxon>
        <taxon>Wenzhouxiangellaceae</taxon>
        <taxon>Marinihelvus</taxon>
    </lineage>
</organism>
<reference evidence="3 4" key="1">
    <citation type="submission" date="2019-09" db="EMBL/GenBank/DDBJ databases">
        <title>Wenzhouxiangella sp. Genome sequencing and assembly.</title>
        <authorList>
            <person name="Zhang R."/>
        </authorList>
    </citation>
    <scope>NUCLEOTIDE SEQUENCE [LARGE SCALE GENOMIC DNA]</scope>
    <source>
        <strain evidence="3 4">W260</strain>
    </source>
</reference>
<feature type="region of interest" description="Disordered" evidence="1">
    <location>
        <begin position="421"/>
        <end position="448"/>
    </location>
</feature>
<dbReference type="SUPFAM" id="SSF53300">
    <property type="entry name" value="vWA-like"/>
    <property type="match status" value="1"/>
</dbReference>
<dbReference type="Gene3D" id="3.40.50.410">
    <property type="entry name" value="von Willebrand factor, type A domain"/>
    <property type="match status" value="1"/>
</dbReference>
<dbReference type="Pfam" id="PF00092">
    <property type="entry name" value="VWA"/>
    <property type="match status" value="1"/>
</dbReference>
<dbReference type="AlphaFoldDB" id="A0A5N0T9D7"/>
<dbReference type="InterPro" id="IPR002035">
    <property type="entry name" value="VWF_A"/>
</dbReference>
<keyword evidence="4" id="KW-1185">Reference proteome</keyword>
<evidence type="ECO:0000313" key="4">
    <source>
        <dbReference type="Proteomes" id="UP000325372"/>
    </source>
</evidence>
<dbReference type="Proteomes" id="UP000325372">
    <property type="component" value="Unassembled WGS sequence"/>
</dbReference>
<evidence type="ECO:0000313" key="3">
    <source>
        <dbReference type="EMBL" id="KAA9131550.1"/>
    </source>
</evidence>
<dbReference type="EMBL" id="VYXP01000005">
    <property type="protein sequence ID" value="KAA9131550.1"/>
    <property type="molecule type" value="Genomic_DNA"/>
</dbReference>
<dbReference type="InterPro" id="IPR051266">
    <property type="entry name" value="CLCR"/>
</dbReference>
<sequence>MTMTDIQIKARWDHAQAPTGKDATRGLLIDIIAPELPADEGNTERPPVNLALVIDRSGSMSGGPLEAAKEAAIGLANRLRDSDRLSVVVYGSDVTVVVDCARMDTTGRKSAVSAIQCIETSGMTNLSGGWLRGARCAANAMDEHGFKSGHVILLSDGCANEGECNPERLAELAGDLADRNVTTTCVGIGAHYSPLQLTAIAEAGQGELHQSSEPNEIVEVLSGEIGEQTQVVARKFMLHLQGPHAENARQLTHYRQPGNGNGARAGAGFGPIHIGTLIAGQTRHVALLLEFEADHLPEPMTLDYTISSNWQHPDTDTAHTATARTQLAIVPPNTFSEDTRDKAVAETIAELWLARQGYEAMLHNERGDFRQAGASFSVNEVAFDALVQDLDSSVSMLSRRDRMASRVQRNWDGMSKREAMALARKSMRSKPDFRRARKDADWADSQDS</sequence>
<dbReference type="PROSITE" id="PS50234">
    <property type="entry name" value="VWFA"/>
    <property type="match status" value="1"/>
</dbReference>
<dbReference type="PANTHER" id="PTHR10579">
    <property type="entry name" value="CALCIUM-ACTIVATED CHLORIDE CHANNEL REGULATOR"/>
    <property type="match status" value="1"/>
</dbReference>
<evidence type="ECO:0000256" key="1">
    <source>
        <dbReference type="SAM" id="MobiDB-lite"/>
    </source>
</evidence>
<gene>
    <name evidence="3" type="ORF">F3N42_09545</name>
</gene>
<accession>A0A5N0T9D7</accession>
<dbReference type="InterPro" id="IPR036465">
    <property type="entry name" value="vWFA_dom_sf"/>
</dbReference>
<feature type="domain" description="VWFA" evidence="2">
    <location>
        <begin position="49"/>
        <end position="225"/>
    </location>
</feature>
<protein>
    <submittedName>
        <fullName evidence="3">VWA domain-containing protein</fullName>
    </submittedName>
</protein>
<comment type="caution">
    <text evidence="3">The sequence shown here is derived from an EMBL/GenBank/DDBJ whole genome shotgun (WGS) entry which is preliminary data.</text>
</comment>